<dbReference type="AlphaFoldDB" id="A0AA35VDM2"/>
<dbReference type="InterPro" id="IPR006171">
    <property type="entry name" value="TOPRIM_dom"/>
</dbReference>
<keyword evidence="5" id="KW-1185">Reference proteome</keyword>
<evidence type="ECO:0000313" key="5">
    <source>
        <dbReference type="Proteomes" id="UP001176960"/>
    </source>
</evidence>
<dbReference type="EMBL" id="CATKSH010000013">
    <property type="protein sequence ID" value="CAI9121343.1"/>
    <property type="molecule type" value="Genomic_DNA"/>
</dbReference>
<dbReference type="InterPro" id="IPR034154">
    <property type="entry name" value="TOPRIM_DnaG/twinkle"/>
</dbReference>
<evidence type="ECO:0000313" key="4">
    <source>
        <dbReference type="EMBL" id="CAI9121343.1"/>
    </source>
</evidence>
<dbReference type="RefSeq" id="WP_289842812.1">
    <property type="nucleotide sequence ID" value="NZ_CATKSH010000013.1"/>
</dbReference>
<organism evidence="4 5">
    <name type="scientific">Brytella acorum</name>
    <dbReference type="NCBI Taxonomy" id="2959299"/>
    <lineage>
        <taxon>Bacteria</taxon>
        <taxon>Pseudomonadati</taxon>
        <taxon>Pseudomonadota</taxon>
        <taxon>Alphaproteobacteria</taxon>
        <taxon>Acetobacterales</taxon>
        <taxon>Acetobacteraceae</taxon>
        <taxon>Brytella</taxon>
    </lineage>
</organism>
<gene>
    <name evidence="4" type="ORF">LMG32879_002190</name>
</gene>
<evidence type="ECO:0000259" key="2">
    <source>
        <dbReference type="Pfam" id="PF13362"/>
    </source>
</evidence>
<comment type="caution">
    <text evidence="4">The sequence shown here is derived from an EMBL/GenBank/DDBJ whole genome shotgun (WGS) entry which is preliminary data.</text>
</comment>
<dbReference type="Proteomes" id="UP001176960">
    <property type="component" value="Unassembled WGS sequence"/>
</dbReference>
<name>A0AA35VDM2_9PROT</name>
<feature type="compositionally biased region" description="Basic and acidic residues" evidence="1">
    <location>
        <begin position="113"/>
        <end position="125"/>
    </location>
</feature>
<accession>A0AA35VDM2</accession>
<feature type="domain" description="Toprim" evidence="2">
    <location>
        <begin position="256"/>
        <end position="346"/>
    </location>
</feature>
<dbReference type="CDD" id="cd01029">
    <property type="entry name" value="TOPRIM_primases"/>
    <property type="match status" value="1"/>
</dbReference>
<proteinExistence type="predicted"/>
<sequence length="359" mass="38868">MRRDAAELARMLADRIGALAPELLPNGKRVGPEWRCGSLDGQPGQSLAVRLTGARRGVWSDFSSREKGDALDLVAATLFRGNRRPAMDWSRRWLGLSDMDAPSPVPRPAPSPPDHDRARAAEMDRDAQRRRAKARKLWAEAQPGIADTPVEFYLRDRGINLRELGRAPGALRFHPAVWNAERQTAMPAMVAAIAGPHGKHVATHRTWLGQCPDGTWGKADLERPKMVLGSFGGGCIRLWRGASGLALGVAPEGENVVICEGIETGLAVALACPDRRILAAVSISNMARLELPESVTDVTIAGDNDGDNPAARRALEAACRAFAEQGRTVRLAIPEIEKADWADVARGQNDETGFRPSRA</sequence>
<dbReference type="Pfam" id="PF23639">
    <property type="entry name" value="DUF7146"/>
    <property type="match status" value="1"/>
</dbReference>
<evidence type="ECO:0000259" key="3">
    <source>
        <dbReference type="Pfam" id="PF23639"/>
    </source>
</evidence>
<feature type="region of interest" description="Disordered" evidence="1">
    <location>
        <begin position="100"/>
        <end position="125"/>
    </location>
</feature>
<dbReference type="Pfam" id="PF13362">
    <property type="entry name" value="Toprim_3"/>
    <property type="match status" value="1"/>
</dbReference>
<protein>
    <submittedName>
        <fullName evidence="4">Toprim domain-containing protein</fullName>
    </submittedName>
</protein>
<evidence type="ECO:0000256" key="1">
    <source>
        <dbReference type="SAM" id="MobiDB-lite"/>
    </source>
</evidence>
<dbReference type="InterPro" id="IPR055570">
    <property type="entry name" value="DUF7146"/>
</dbReference>
<feature type="domain" description="DUF7146" evidence="3">
    <location>
        <begin position="128"/>
        <end position="238"/>
    </location>
</feature>
<feature type="compositionally biased region" description="Pro residues" evidence="1">
    <location>
        <begin position="103"/>
        <end position="112"/>
    </location>
</feature>
<reference evidence="4" key="1">
    <citation type="submission" date="2023-03" db="EMBL/GenBank/DDBJ databases">
        <authorList>
            <person name="Cleenwerck I."/>
        </authorList>
    </citation>
    <scope>NUCLEOTIDE SEQUENCE</scope>
    <source>
        <strain evidence="4">LMG 32879</strain>
    </source>
</reference>